<comment type="caution">
    <text evidence="2">The sequence shown here is derived from an EMBL/GenBank/DDBJ whole genome shotgun (WGS) entry which is preliminary data.</text>
</comment>
<organism evidence="2 3">
    <name type="scientific">Sulfurimonas gotlandica (strain DSM 19862 / JCM 16533 / GD1)</name>
    <dbReference type="NCBI Taxonomy" id="929558"/>
    <lineage>
        <taxon>Bacteria</taxon>
        <taxon>Pseudomonadati</taxon>
        <taxon>Campylobacterota</taxon>
        <taxon>Epsilonproteobacteria</taxon>
        <taxon>Campylobacterales</taxon>
        <taxon>Sulfurimonadaceae</taxon>
        <taxon>Sulfurimonas</taxon>
    </lineage>
</organism>
<feature type="signal peptide" evidence="1">
    <location>
        <begin position="1"/>
        <end position="21"/>
    </location>
</feature>
<dbReference type="RefSeq" id="WP_008338123.1">
    <property type="nucleotide sequence ID" value="NZ_AFRZ01000001.1"/>
</dbReference>
<evidence type="ECO:0000313" key="2">
    <source>
        <dbReference type="EMBL" id="EHP29206.1"/>
    </source>
</evidence>
<keyword evidence="3" id="KW-1185">Reference proteome</keyword>
<dbReference type="AlphaFoldDB" id="B6BKZ2"/>
<reference evidence="2 3" key="1">
    <citation type="journal article" date="2012" name="Proc. Natl. Acad. Sci. U.S.A.">
        <title>Genome and physiology of a model Epsilonproteobacterium responsible for sulfide detoxification in marine oxygen depletion zones.</title>
        <authorList>
            <person name="Grote J."/>
            <person name="Schott T."/>
            <person name="Bruckner C.G."/>
            <person name="Glockner F.O."/>
            <person name="Jost G."/>
            <person name="Teeling H."/>
            <person name="Labrenz M."/>
            <person name="Jurgens K."/>
        </authorList>
    </citation>
    <scope>NUCLEOTIDE SEQUENCE [LARGE SCALE GENOMIC DNA]</scope>
    <source>
        <strain evidence="2 3">GD1</strain>
    </source>
</reference>
<feature type="chain" id="PRO_5002840595" description="PepSY domain-containing protein" evidence="1">
    <location>
        <begin position="22"/>
        <end position="85"/>
    </location>
</feature>
<name>B6BKZ2_SULGG</name>
<evidence type="ECO:0000256" key="1">
    <source>
        <dbReference type="SAM" id="SignalP"/>
    </source>
</evidence>
<dbReference type="PATRIC" id="fig|929558.5.peg.677"/>
<accession>B6BKZ2</accession>
<protein>
    <recommendedName>
        <fullName evidence="4">PepSY domain-containing protein</fullName>
    </recommendedName>
</protein>
<dbReference type="EMBL" id="AFRZ01000001">
    <property type="protein sequence ID" value="EHP29206.1"/>
    <property type="molecule type" value="Genomic_DNA"/>
</dbReference>
<proteinExistence type="predicted"/>
<dbReference type="Proteomes" id="UP000006431">
    <property type="component" value="Unassembled WGS sequence"/>
</dbReference>
<evidence type="ECO:0008006" key="4">
    <source>
        <dbReference type="Google" id="ProtNLM"/>
    </source>
</evidence>
<gene>
    <name evidence="2" type="ORF">SMGD1_0679</name>
</gene>
<accession>H1FW88</accession>
<keyword evidence="1" id="KW-0732">Signal</keyword>
<sequence>MKKISLLALLLSFTLFTQLQANVKYMVEDLHPDTSLEDVKKTLQEKGYNLEIVREVVKFYNGKKYENIVVGINMNAFNMQVAKVK</sequence>
<dbReference type="STRING" id="929558.SMGD1_0679"/>
<evidence type="ECO:0000313" key="3">
    <source>
        <dbReference type="Proteomes" id="UP000006431"/>
    </source>
</evidence>
<dbReference type="HOGENOM" id="CLU_2511454_0_0_7"/>